<dbReference type="InterPro" id="IPR037066">
    <property type="entry name" value="Plug_dom_sf"/>
</dbReference>
<dbReference type="InterPro" id="IPR012910">
    <property type="entry name" value="Plug_dom"/>
</dbReference>
<sequence>MKITLFLMFVLMFQVKGEIFSQNQRVNLDLENCSVEEFFKEIRKQTGVRFMYKSEYVKKMSRFDVKAKNRELKELLDDVFKGSGLMCLFEENVIVLVKQNTVASYQKEGKKIKGRVIDKKGAPMVGATVLIKGTTRGVMVDTAGRFSLVLPDIPDMTLVFRFIGMETKEIKLKDIKDEEVLAGKKDYVVTLVESVESLDDVVVTGYANVRKESYTGTAIRVEGKDILKVANRNIISTLQVFDPSFRIMENNVMGSNPNAIPEFYIRGQSGIGNLNLSDISETRTKNNPNLPIFILDGLDVSVEKIYDMDPNRIHSITILKDAAATAVYGSRASNGVVVIETVAPKAGKFNITYNLTGTITAPDLTSYDYFDAAEKLEVEKLAGYYEIDPTAYRGIRQVYSELVKKQMALAKGVNTDWLALPLRTGYNHKHSVAIDGGNDNIRYGINLFYDQQKGVMKKDLRSRLGTELRIDYRLSNLNVINRISFNKVFAKTSPYGTFSDYVNQLPYNELYDEFGHYLYTFPGWHSGSVYVNPMYEGAETKNFGKTTTEEFSDNLSMDWYLNEHLNIKAQIGFTRTTSSGKNFTDPASGKFSNASSDSPKGTLSTSEGKTFSWTTNLQLLYNRSIGVNHISGSIGINTTENYFSSLSINYRGFPSGSLSSIMYAQEIVGKPSESDNHTRLAGAFARLNYSYNDIYLFDGSLRFDGSSEFGSDKKFAPFYSAGFGVNFHNYKFLKGNPVLTQLKLTGTFGQTGKLNFQPYAAKDVYQIFSQNWYATGMGVKLMALGNSKLKWEKKNSYDLKLEVSLYNGLFYASFGYYDAITNDMITQIAVPSSFGFTSYHDNMGKVKNTGYELNIKSNLVRTRDWFVNVYGNMAHNKNKILKIANSLKRYNDMVDDYYSDYRGYDEKYTKSFAKYEEGGSTTSIYGMKSLGIDPSSGQEVFVRKDGTITYEWEANEQQILGNSLPDIQGAFGINLQWKTLSLFASFMYEFGGQAYNQTIPVRIESVDLYNYNADRRVLTDRWINIGDITPLKDIADRENHSRPTSRFVQDNNLLKFNSLSIAWTVTEGFVKKLRMSQFKLQFTMNDVAYWSSVKQERGTSYPFARNFDFTLGISF</sequence>
<evidence type="ECO:0000256" key="7">
    <source>
        <dbReference type="PROSITE-ProRule" id="PRU01360"/>
    </source>
</evidence>
<feature type="domain" description="TonB-dependent receptor plug" evidence="9">
    <location>
        <begin position="213"/>
        <end position="336"/>
    </location>
</feature>
<dbReference type="AlphaFoldDB" id="A0A0C3R279"/>
<evidence type="ECO:0000256" key="8">
    <source>
        <dbReference type="SAM" id="MobiDB-lite"/>
    </source>
</evidence>
<evidence type="ECO:0000313" key="11">
    <source>
        <dbReference type="Proteomes" id="UP000031980"/>
    </source>
</evidence>
<dbReference type="Gene3D" id="2.40.170.20">
    <property type="entry name" value="TonB-dependent receptor, beta-barrel domain"/>
    <property type="match status" value="1"/>
</dbReference>
<evidence type="ECO:0000259" key="9">
    <source>
        <dbReference type="Pfam" id="PF07715"/>
    </source>
</evidence>
<dbReference type="Pfam" id="PF13715">
    <property type="entry name" value="CarbopepD_reg_2"/>
    <property type="match status" value="1"/>
</dbReference>
<comment type="caution">
    <text evidence="10">The sequence shown here is derived from an EMBL/GenBank/DDBJ whole genome shotgun (WGS) entry which is preliminary data.</text>
</comment>
<dbReference type="NCBIfam" id="TIGR04057">
    <property type="entry name" value="SusC_RagA_signa"/>
    <property type="match status" value="1"/>
</dbReference>
<evidence type="ECO:0000256" key="5">
    <source>
        <dbReference type="ARBA" id="ARBA00023136"/>
    </source>
</evidence>
<dbReference type="InterPro" id="IPR039426">
    <property type="entry name" value="TonB-dep_rcpt-like"/>
</dbReference>
<accession>A0A0C3R279</accession>
<comment type="similarity">
    <text evidence="7">Belongs to the TonB-dependent receptor family.</text>
</comment>
<dbReference type="Gene3D" id="2.170.130.10">
    <property type="entry name" value="TonB-dependent receptor, plug domain"/>
    <property type="match status" value="1"/>
</dbReference>
<dbReference type="EMBL" id="JPIU01000049">
    <property type="protein sequence ID" value="KIO42970.1"/>
    <property type="molecule type" value="Genomic_DNA"/>
</dbReference>
<evidence type="ECO:0000256" key="2">
    <source>
        <dbReference type="ARBA" id="ARBA00022448"/>
    </source>
</evidence>
<keyword evidence="4 7" id="KW-0812">Transmembrane</keyword>
<dbReference type="PROSITE" id="PS52016">
    <property type="entry name" value="TONB_DEPENDENT_REC_3"/>
    <property type="match status" value="1"/>
</dbReference>
<protein>
    <recommendedName>
        <fullName evidence="9">TonB-dependent receptor plug domain-containing protein</fullName>
    </recommendedName>
</protein>
<keyword evidence="2 7" id="KW-0813">Transport</keyword>
<organism evidence="10 11">
    <name type="scientific">Sanguibacteroides justesenii</name>
    <dbReference type="NCBI Taxonomy" id="1547597"/>
    <lineage>
        <taxon>Bacteria</taxon>
        <taxon>Pseudomonadati</taxon>
        <taxon>Bacteroidota</taxon>
        <taxon>Bacteroidia</taxon>
        <taxon>Bacteroidales</taxon>
        <taxon>Porphyromonadaceae</taxon>
        <taxon>Sanguibacteroides</taxon>
    </lineage>
</organism>
<keyword evidence="11" id="KW-1185">Reference proteome</keyword>
<evidence type="ECO:0000256" key="1">
    <source>
        <dbReference type="ARBA" id="ARBA00004571"/>
    </source>
</evidence>
<evidence type="ECO:0000256" key="4">
    <source>
        <dbReference type="ARBA" id="ARBA00022692"/>
    </source>
</evidence>
<keyword evidence="6 7" id="KW-0998">Cell outer membrane</keyword>
<evidence type="ECO:0000313" key="10">
    <source>
        <dbReference type="EMBL" id="KIO42970.1"/>
    </source>
</evidence>
<keyword evidence="5 7" id="KW-0472">Membrane</keyword>
<dbReference type="InterPro" id="IPR008969">
    <property type="entry name" value="CarboxyPept-like_regulatory"/>
</dbReference>
<dbReference type="NCBIfam" id="TIGR04056">
    <property type="entry name" value="OMP_RagA_SusC"/>
    <property type="match status" value="1"/>
</dbReference>
<dbReference type="InterPro" id="IPR036942">
    <property type="entry name" value="Beta-barrel_TonB_sf"/>
</dbReference>
<dbReference type="GO" id="GO:0009279">
    <property type="term" value="C:cell outer membrane"/>
    <property type="evidence" value="ECO:0007669"/>
    <property type="project" value="UniProtKB-SubCell"/>
</dbReference>
<dbReference type="SUPFAM" id="SSF49464">
    <property type="entry name" value="Carboxypeptidase regulatory domain-like"/>
    <property type="match status" value="1"/>
</dbReference>
<evidence type="ECO:0000256" key="6">
    <source>
        <dbReference type="ARBA" id="ARBA00023237"/>
    </source>
</evidence>
<dbReference type="Pfam" id="PF07715">
    <property type="entry name" value="Plug"/>
    <property type="match status" value="1"/>
</dbReference>
<dbReference type="SUPFAM" id="SSF56935">
    <property type="entry name" value="Porins"/>
    <property type="match status" value="1"/>
</dbReference>
<comment type="subcellular location">
    <subcellularLocation>
        <location evidence="1 7">Cell outer membrane</location>
        <topology evidence="1 7">Multi-pass membrane protein</topology>
    </subcellularLocation>
</comment>
<dbReference type="InterPro" id="IPR023997">
    <property type="entry name" value="TonB-dep_OMP_SusC/RagA_CS"/>
</dbReference>
<gene>
    <name evidence="10" type="ORF">BA92_14025</name>
</gene>
<proteinExistence type="inferred from homology"/>
<dbReference type="Proteomes" id="UP000031980">
    <property type="component" value="Unassembled WGS sequence"/>
</dbReference>
<reference evidence="10 11" key="1">
    <citation type="submission" date="2014-07" db="EMBL/GenBank/DDBJ databases">
        <title>Porphyromonadaceae bacterium OUH 308042 = ATCC BAA-2681 = DSM 28342 draft genome.</title>
        <authorList>
            <person name="Sydenham T.V."/>
            <person name="Hasman H."/>
            <person name="Justensen U.S."/>
        </authorList>
    </citation>
    <scope>NUCLEOTIDE SEQUENCE [LARGE SCALE GENOMIC DNA]</scope>
    <source>
        <strain evidence="10 11">OUH 308042</strain>
    </source>
</reference>
<dbReference type="InterPro" id="IPR023996">
    <property type="entry name" value="TonB-dep_OMP_SusC/RagA"/>
</dbReference>
<keyword evidence="3 7" id="KW-1134">Transmembrane beta strand</keyword>
<dbReference type="Gene3D" id="2.60.40.1120">
    <property type="entry name" value="Carboxypeptidase-like, regulatory domain"/>
    <property type="match status" value="1"/>
</dbReference>
<evidence type="ECO:0000256" key="3">
    <source>
        <dbReference type="ARBA" id="ARBA00022452"/>
    </source>
</evidence>
<name>A0A0C3R279_9PORP</name>
<feature type="region of interest" description="Disordered" evidence="8">
    <location>
        <begin position="584"/>
        <end position="606"/>
    </location>
</feature>
<feature type="compositionally biased region" description="Polar residues" evidence="8">
    <location>
        <begin position="590"/>
        <end position="606"/>
    </location>
</feature>